<keyword evidence="3" id="KW-0433">Leucine-rich repeat</keyword>
<dbReference type="InterPro" id="IPR017241">
    <property type="entry name" value="Toll-like_receptor"/>
</dbReference>
<dbReference type="Proteomes" id="UP000596742">
    <property type="component" value="Unassembled WGS sequence"/>
</dbReference>
<dbReference type="InterPro" id="IPR000157">
    <property type="entry name" value="TIR_dom"/>
</dbReference>
<dbReference type="SMART" id="SM00365">
    <property type="entry name" value="LRR_SD22"/>
    <property type="match status" value="2"/>
</dbReference>
<dbReference type="InterPro" id="IPR032675">
    <property type="entry name" value="LRR_dom_sf"/>
</dbReference>
<keyword evidence="9 14" id="KW-0675">Receptor</keyword>
<evidence type="ECO:0000256" key="3">
    <source>
        <dbReference type="ARBA" id="ARBA00022614"/>
    </source>
</evidence>
<dbReference type="Pfam" id="PF13855">
    <property type="entry name" value="LRR_8"/>
    <property type="match status" value="2"/>
</dbReference>
<evidence type="ECO:0000313" key="14">
    <source>
        <dbReference type="EMBL" id="VDI52715.1"/>
    </source>
</evidence>
<comment type="similarity">
    <text evidence="2">Belongs to the Toll-like receptor family.</text>
</comment>
<keyword evidence="8 11" id="KW-0472">Membrane</keyword>
<evidence type="ECO:0000256" key="11">
    <source>
        <dbReference type="SAM" id="Phobius"/>
    </source>
</evidence>
<dbReference type="EMBL" id="UYJE01007210">
    <property type="protein sequence ID" value="VDI52715.1"/>
    <property type="molecule type" value="Genomic_DNA"/>
</dbReference>
<protein>
    <submittedName>
        <fullName evidence="14">Toll-like receptor 2</fullName>
    </submittedName>
</protein>
<dbReference type="GO" id="GO:0006955">
    <property type="term" value="P:immune response"/>
    <property type="evidence" value="ECO:0007669"/>
    <property type="project" value="InterPro"/>
</dbReference>
<dbReference type="PANTHER" id="PTHR24365:SF541">
    <property type="entry name" value="PROTEIN TOLL-RELATED"/>
    <property type="match status" value="1"/>
</dbReference>
<dbReference type="SMART" id="SM00255">
    <property type="entry name" value="TIR"/>
    <property type="match status" value="1"/>
</dbReference>
<dbReference type="Gene3D" id="3.40.50.10140">
    <property type="entry name" value="Toll/interleukin-1 receptor homology (TIR) domain"/>
    <property type="match status" value="1"/>
</dbReference>
<evidence type="ECO:0000256" key="10">
    <source>
        <dbReference type="ARBA" id="ARBA00023180"/>
    </source>
</evidence>
<proteinExistence type="inferred from homology"/>
<dbReference type="InterPro" id="IPR001611">
    <property type="entry name" value="Leu-rich_rpt"/>
</dbReference>
<dbReference type="PROSITE" id="PS50104">
    <property type="entry name" value="TIR"/>
    <property type="match status" value="1"/>
</dbReference>
<dbReference type="OrthoDB" id="6132459at2759"/>
<feature type="transmembrane region" description="Helical" evidence="11">
    <location>
        <begin position="655"/>
        <end position="680"/>
    </location>
</feature>
<accession>A0A8B6FNB7</accession>
<evidence type="ECO:0000256" key="4">
    <source>
        <dbReference type="ARBA" id="ARBA00022692"/>
    </source>
</evidence>
<dbReference type="SUPFAM" id="SSF52200">
    <property type="entry name" value="Toll/Interleukin receptor TIR domain"/>
    <property type="match status" value="1"/>
</dbReference>
<evidence type="ECO:0000256" key="2">
    <source>
        <dbReference type="ARBA" id="ARBA00009634"/>
    </source>
</evidence>
<evidence type="ECO:0000256" key="7">
    <source>
        <dbReference type="ARBA" id="ARBA00022989"/>
    </source>
</evidence>
<reference evidence="14" key="1">
    <citation type="submission" date="2018-11" db="EMBL/GenBank/DDBJ databases">
        <authorList>
            <person name="Alioto T."/>
            <person name="Alioto T."/>
        </authorList>
    </citation>
    <scope>NUCLEOTIDE SEQUENCE</scope>
</reference>
<dbReference type="SMART" id="SM00369">
    <property type="entry name" value="LRR_TYP"/>
    <property type="match status" value="3"/>
</dbReference>
<evidence type="ECO:0000256" key="9">
    <source>
        <dbReference type="ARBA" id="ARBA00023170"/>
    </source>
</evidence>
<evidence type="ECO:0000259" key="13">
    <source>
        <dbReference type="PROSITE" id="PS50104"/>
    </source>
</evidence>
<dbReference type="GO" id="GO:0002224">
    <property type="term" value="P:toll-like receptor signaling pathway"/>
    <property type="evidence" value="ECO:0007669"/>
    <property type="project" value="InterPro"/>
</dbReference>
<dbReference type="PROSITE" id="PS51450">
    <property type="entry name" value="LRR"/>
    <property type="match status" value="2"/>
</dbReference>
<keyword evidence="7 11" id="KW-1133">Transmembrane helix</keyword>
<dbReference type="PANTHER" id="PTHR24365">
    <property type="entry name" value="TOLL-LIKE RECEPTOR"/>
    <property type="match status" value="1"/>
</dbReference>
<evidence type="ECO:0000313" key="15">
    <source>
        <dbReference type="Proteomes" id="UP000596742"/>
    </source>
</evidence>
<evidence type="ECO:0000256" key="5">
    <source>
        <dbReference type="ARBA" id="ARBA00022729"/>
    </source>
</evidence>
<evidence type="ECO:0000256" key="1">
    <source>
        <dbReference type="ARBA" id="ARBA00004479"/>
    </source>
</evidence>
<comment type="caution">
    <text evidence="14">The sequence shown here is derived from an EMBL/GenBank/DDBJ whole genome shotgun (WGS) entry which is preliminary data.</text>
</comment>
<feature type="domain" description="TIR" evidence="13">
    <location>
        <begin position="704"/>
        <end position="848"/>
    </location>
</feature>
<sequence length="851" mass="98665">MEMMETTYLFALSIIITVTCVEPAFSCTYSRNRKHQLVVHCENQGFKSVPRNLSRDIQELILSNNLINILKNNSFINYSNLEILSLSKNKISDIQEDAFAGLNSLKVLKVNDNLINITILPHDVFRHLIGLIVLDISRNKKQLNESSQFIYPDTTFSRLERLQNLSIDLFMFPVFGRGFIKLQNLNALNFDKCYLRNSSGFKLLNATFENFSSNLQQLYISGCRHFFQMEYGLLEHFPNLKVLDLSESYVHLYQALRILHPYQDKNMSVINFHHITDSSINGNDFPCAVVITVALMKYLRTICIEALDLSKTGIVDYHQNSLFSFKYPECFTTFIISANKLPSTTADHYIEVITFAKNAKNMKVYDFSYLTSTADHPNLAYLNVYDPEAFYHFSKGALKIEVHPQIQFFLPSSIEFLRFSYTLDLLHSASITCANTSLKYLDVSFSVNRKFPDLTNDCGKQLEYLDVSGIPVTEVTLPSVTLPKLYTLKMTNARIDQAVLKGKQWIEFTAPEIRNVDISFNNLWSLDISTFLGQPHITHLNMSNNLFRTIPTFVTRLKKLESLDLSGNLITSIDSQLRLWMHEMTLSNRSLLLNFDNNAFICSCDTLDFLLWFAQTKVTFFNGDTYNCTIHDKQAVLREVIQNTKEYFSNCKSTIWLHVGIVLVASTFCILIPIIVIYNYRWMIILTIYRKVRRAVEKDLHENYMYDAYVSYEDRSVAWIKKFLLPKIEGEWGLKVCLHDRDILPGNLTADAKAESIQKSRHFVFIITEQFTEGKWGRFEIERAVYEKYTTNLRKIIVILQNIQVQDIPEEIVKISNDVCFIEMPLHENEIYDKRDSQSKWLKLKALCYLN</sequence>
<dbReference type="GO" id="GO:0005886">
    <property type="term" value="C:plasma membrane"/>
    <property type="evidence" value="ECO:0007669"/>
    <property type="project" value="TreeGrafter"/>
</dbReference>
<keyword evidence="6" id="KW-0677">Repeat</keyword>
<dbReference type="InterPro" id="IPR035897">
    <property type="entry name" value="Toll_tir_struct_dom_sf"/>
</dbReference>
<evidence type="ECO:0000256" key="6">
    <source>
        <dbReference type="ARBA" id="ARBA00022737"/>
    </source>
</evidence>
<dbReference type="GO" id="GO:0004888">
    <property type="term" value="F:transmembrane signaling receptor activity"/>
    <property type="evidence" value="ECO:0007669"/>
    <property type="project" value="InterPro"/>
</dbReference>
<gene>
    <name evidence="14" type="ORF">MGAL_10B084091</name>
</gene>
<comment type="subcellular location">
    <subcellularLocation>
        <location evidence="1">Membrane</location>
        <topology evidence="1">Single-pass type I membrane protein</topology>
    </subcellularLocation>
</comment>
<dbReference type="InterPro" id="IPR003591">
    <property type="entry name" value="Leu-rich_rpt_typical-subtyp"/>
</dbReference>
<dbReference type="PRINTS" id="PR01537">
    <property type="entry name" value="INTRLKN1R1F"/>
</dbReference>
<evidence type="ECO:0000256" key="12">
    <source>
        <dbReference type="SAM" id="SignalP"/>
    </source>
</evidence>
<dbReference type="Gene3D" id="3.80.10.10">
    <property type="entry name" value="Ribonuclease Inhibitor"/>
    <property type="match status" value="1"/>
</dbReference>
<dbReference type="Pfam" id="PF01582">
    <property type="entry name" value="TIR"/>
    <property type="match status" value="1"/>
</dbReference>
<keyword evidence="5 12" id="KW-0732">Signal</keyword>
<keyword evidence="15" id="KW-1185">Reference proteome</keyword>
<dbReference type="SUPFAM" id="SSF52058">
    <property type="entry name" value="L domain-like"/>
    <property type="match status" value="2"/>
</dbReference>
<evidence type="ECO:0000256" key="8">
    <source>
        <dbReference type="ARBA" id="ARBA00023136"/>
    </source>
</evidence>
<feature type="chain" id="PRO_5032592843" evidence="12">
    <location>
        <begin position="21"/>
        <end position="851"/>
    </location>
</feature>
<name>A0A8B6FNB7_MYTGA</name>
<dbReference type="PIRSF" id="PIRSF037595">
    <property type="entry name" value="Toll-like_receptor"/>
    <property type="match status" value="1"/>
</dbReference>
<keyword evidence="4 11" id="KW-0812">Transmembrane</keyword>
<dbReference type="AlphaFoldDB" id="A0A8B6FNB7"/>
<feature type="signal peptide" evidence="12">
    <location>
        <begin position="1"/>
        <end position="20"/>
    </location>
</feature>
<keyword evidence="10" id="KW-0325">Glycoprotein</keyword>
<organism evidence="14 15">
    <name type="scientific">Mytilus galloprovincialis</name>
    <name type="common">Mediterranean mussel</name>
    <dbReference type="NCBI Taxonomy" id="29158"/>
    <lineage>
        <taxon>Eukaryota</taxon>
        <taxon>Metazoa</taxon>
        <taxon>Spiralia</taxon>
        <taxon>Lophotrochozoa</taxon>
        <taxon>Mollusca</taxon>
        <taxon>Bivalvia</taxon>
        <taxon>Autobranchia</taxon>
        <taxon>Pteriomorphia</taxon>
        <taxon>Mytilida</taxon>
        <taxon>Mytiloidea</taxon>
        <taxon>Mytilidae</taxon>
        <taxon>Mytilinae</taxon>
        <taxon>Mytilus</taxon>
    </lineage>
</organism>